<dbReference type="CDD" id="cd08863">
    <property type="entry name" value="SRPBCC_DUF1857"/>
    <property type="match status" value="1"/>
</dbReference>
<dbReference type="AlphaFoldDB" id="A0A6A5SJG0"/>
<dbReference type="EMBL" id="ML976057">
    <property type="protein sequence ID" value="KAF1940771.1"/>
    <property type="molecule type" value="Genomic_DNA"/>
</dbReference>
<proteinExistence type="predicted"/>
<dbReference type="Gene3D" id="3.30.530.20">
    <property type="match status" value="1"/>
</dbReference>
<dbReference type="SUPFAM" id="SSF55961">
    <property type="entry name" value="Bet v1-like"/>
    <property type="match status" value="1"/>
</dbReference>
<sequence length="163" mass="18306">MVKLNAAYTSKINPAGATPVLTLAQVWAGLERKIRFPHEFIPVIESCTVLEDKDGVLTREVTFKEGVREKRTVKEICRGFWPAWVDFEQEDGTHIHNIIADGPSGGPEDMTLTFVFEVKMPHLEAGTEETDKEYQRLKSMGKMGVESSINAVREMVKDGRIKA</sequence>
<keyword evidence="2" id="KW-1185">Reference proteome</keyword>
<reference evidence="1" key="1">
    <citation type="journal article" date="2020" name="Stud. Mycol.">
        <title>101 Dothideomycetes genomes: a test case for predicting lifestyles and emergence of pathogens.</title>
        <authorList>
            <person name="Haridas S."/>
            <person name="Albert R."/>
            <person name="Binder M."/>
            <person name="Bloem J."/>
            <person name="Labutti K."/>
            <person name="Salamov A."/>
            <person name="Andreopoulos B."/>
            <person name="Baker S."/>
            <person name="Barry K."/>
            <person name="Bills G."/>
            <person name="Bluhm B."/>
            <person name="Cannon C."/>
            <person name="Castanera R."/>
            <person name="Culley D."/>
            <person name="Daum C."/>
            <person name="Ezra D."/>
            <person name="Gonzalez J."/>
            <person name="Henrissat B."/>
            <person name="Kuo A."/>
            <person name="Liang C."/>
            <person name="Lipzen A."/>
            <person name="Lutzoni F."/>
            <person name="Magnuson J."/>
            <person name="Mondo S."/>
            <person name="Nolan M."/>
            <person name="Ohm R."/>
            <person name="Pangilinan J."/>
            <person name="Park H.-J."/>
            <person name="Ramirez L."/>
            <person name="Alfaro M."/>
            <person name="Sun H."/>
            <person name="Tritt A."/>
            <person name="Yoshinaga Y."/>
            <person name="Zwiers L.-H."/>
            <person name="Turgeon B."/>
            <person name="Goodwin S."/>
            <person name="Spatafora J."/>
            <person name="Crous P."/>
            <person name="Grigoriev I."/>
        </authorList>
    </citation>
    <scope>NUCLEOTIDE SEQUENCE</scope>
    <source>
        <strain evidence="1">CBS 161.51</strain>
    </source>
</reference>
<evidence type="ECO:0000313" key="1">
    <source>
        <dbReference type="EMBL" id="KAF1940771.1"/>
    </source>
</evidence>
<dbReference type="InterPro" id="IPR015075">
    <property type="entry name" value="AtaL"/>
</dbReference>
<name>A0A6A5SJG0_9PLEO</name>
<dbReference type="Pfam" id="PF08982">
    <property type="entry name" value="AtaL"/>
    <property type="match status" value="1"/>
</dbReference>
<evidence type="ECO:0000313" key="2">
    <source>
        <dbReference type="Proteomes" id="UP000800038"/>
    </source>
</evidence>
<organism evidence="1 2">
    <name type="scientific">Clathrospora elynae</name>
    <dbReference type="NCBI Taxonomy" id="706981"/>
    <lineage>
        <taxon>Eukaryota</taxon>
        <taxon>Fungi</taxon>
        <taxon>Dikarya</taxon>
        <taxon>Ascomycota</taxon>
        <taxon>Pezizomycotina</taxon>
        <taxon>Dothideomycetes</taxon>
        <taxon>Pleosporomycetidae</taxon>
        <taxon>Pleosporales</taxon>
        <taxon>Diademaceae</taxon>
        <taxon>Clathrospora</taxon>
    </lineage>
</organism>
<accession>A0A6A5SJG0</accession>
<protein>
    <submittedName>
        <fullName evidence="1">DUF1857-domain-containing protein</fullName>
    </submittedName>
</protein>
<dbReference type="OrthoDB" id="2320332at2759"/>
<gene>
    <name evidence="1" type="ORF">EJ02DRAFT_467061</name>
</gene>
<dbReference type="InterPro" id="IPR023393">
    <property type="entry name" value="START-like_dom_sf"/>
</dbReference>
<dbReference type="Proteomes" id="UP000800038">
    <property type="component" value="Unassembled WGS sequence"/>
</dbReference>